<dbReference type="EMBL" id="JADIMU010000043">
    <property type="protein sequence ID" value="MBO8443424.1"/>
    <property type="molecule type" value="Genomic_DNA"/>
</dbReference>
<dbReference type="Gene3D" id="3.40.50.300">
    <property type="entry name" value="P-loop containing nucleotide triphosphate hydrolases"/>
    <property type="match status" value="1"/>
</dbReference>
<dbReference type="GO" id="GO:0005886">
    <property type="term" value="C:plasma membrane"/>
    <property type="evidence" value="ECO:0007669"/>
    <property type="project" value="UniProtKB-SubCell"/>
</dbReference>
<dbReference type="Gene3D" id="1.20.1560.10">
    <property type="entry name" value="ABC transporter type 1, transmembrane domain"/>
    <property type="match status" value="1"/>
</dbReference>
<sequence length="579" mass="63500">MIRQLSKSVREYKVPALITPLLMVGEVAMEVLIPMLMALIIDNGVYAGDMDYIVRMSLLIVLAAVLSLTFGVAGAFTAAKASSGFAKNLRHDIFYHLQDFSFRNIDSFSTSSLITRMTTDVQNIQMAFQMLTRICFRAPVMFIFAIIMVANTGGALVAIFAVAIPVIGILVYILMRKVHPIFNRVFHNYDRLNKVVEENLTGIRTVKAYVREDHQIGAFDSSSKAIRDDFVKAQRLMAMMNPMVQAVSFACMLAICWFGAHLIMGGSMGTGQLMSTFTYTMQILSSLIMIAMVITMMTISRASGERIAEVLSTKADMELDGPGEKEVANGDIDFDHVSFSYGGKGQALCLKDIDLHIKSGQMIGILGSTGSGKSSLVSLIARLYDVTEGSVKVGGKDVRDYNLTALRNRVAVVLQKNTLFSGTVRSNLQWGDKDASDEEMERVLKIANADFIFQGKDGLDSPVEQGGNNFSGGQKQRLCIARALLKDPKVIIFDDSTSAVDTATDSQIRQALRRDVKGATKIIISQRVNSVLDADQIIIMNNGRIEDIGSHDELMSRNETYQSLYNVQLGGAKDAGSDE</sequence>
<dbReference type="InterPro" id="IPR003593">
    <property type="entry name" value="AAA+_ATPase"/>
</dbReference>
<evidence type="ECO:0000256" key="8">
    <source>
        <dbReference type="ARBA" id="ARBA00023136"/>
    </source>
</evidence>
<evidence type="ECO:0000313" key="12">
    <source>
        <dbReference type="EMBL" id="MBO8443424.1"/>
    </source>
</evidence>
<name>A0A9D9EE40_9SPIR</name>
<dbReference type="Pfam" id="PF00664">
    <property type="entry name" value="ABC_membrane"/>
    <property type="match status" value="1"/>
</dbReference>
<evidence type="ECO:0000313" key="13">
    <source>
        <dbReference type="Proteomes" id="UP000823633"/>
    </source>
</evidence>
<evidence type="ECO:0000256" key="3">
    <source>
        <dbReference type="ARBA" id="ARBA00022475"/>
    </source>
</evidence>
<feature type="transmembrane region" description="Helical" evidence="9">
    <location>
        <begin position="276"/>
        <end position="299"/>
    </location>
</feature>
<dbReference type="InterPro" id="IPR017871">
    <property type="entry name" value="ABC_transporter-like_CS"/>
</dbReference>
<evidence type="ECO:0000256" key="6">
    <source>
        <dbReference type="ARBA" id="ARBA00022840"/>
    </source>
</evidence>
<keyword evidence="5" id="KW-0547">Nucleotide-binding</keyword>
<dbReference type="SMART" id="SM00382">
    <property type="entry name" value="AAA"/>
    <property type="match status" value="1"/>
</dbReference>
<keyword evidence="7 9" id="KW-1133">Transmembrane helix</keyword>
<dbReference type="InterPro" id="IPR027417">
    <property type="entry name" value="P-loop_NTPase"/>
</dbReference>
<evidence type="ECO:0000256" key="7">
    <source>
        <dbReference type="ARBA" id="ARBA00022989"/>
    </source>
</evidence>
<organism evidence="12 13">
    <name type="scientific">Candidatus Aphodenecus pullistercoris</name>
    <dbReference type="NCBI Taxonomy" id="2840669"/>
    <lineage>
        <taxon>Bacteria</taxon>
        <taxon>Pseudomonadati</taxon>
        <taxon>Spirochaetota</taxon>
        <taxon>Spirochaetia</taxon>
        <taxon>Spirochaetales</taxon>
        <taxon>Candidatus Aphodenecus</taxon>
    </lineage>
</organism>
<feature type="domain" description="ABC transmembrane type-1" evidence="11">
    <location>
        <begin position="17"/>
        <end position="298"/>
    </location>
</feature>
<proteinExistence type="predicted"/>
<dbReference type="GO" id="GO:0015421">
    <property type="term" value="F:ABC-type oligopeptide transporter activity"/>
    <property type="evidence" value="ECO:0007669"/>
    <property type="project" value="TreeGrafter"/>
</dbReference>
<dbReference type="InterPro" id="IPR036640">
    <property type="entry name" value="ABC1_TM_sf"/>
</dbReference>
<feature type="transmembrane region" description="Helical" evidence="9">
    <location>
        <begin position="243"/>
        <end position="264"/>
    </location>
</feature>
<dbReference type="InterPro" id="IPR003439">
    <property type="entry name" value="ABC_transporter-like_ATP-bd"/>
</dbReference>
<comment type="caution">
    <text evidence="12">The sequence shown here is derived from an EMBL/GenBank/DDBJ whole genome shotgun (WGS) entry which is preliminary data.</text>
</comment>
<dbReference type="SUPFAM" id="SSF52540">
    <property type="entry name" value="P-loop containing nucleoside triphosphate hydrolases"/>
    <property type="match status" value="1"/>
</dbReference>
<keyword evidence="8 9" id="KW-0472">Membrane</keyword>
<accession>A0A9D9EE40</accession>
<dbReference type="FunFam" id="3.40.50.300:FF:000221">
    <property type="entry name" value="Multidrug ABC transporter ATP-binding protein"/>
    <property type="match status" value="1"/>
</dbReference>
<dbReference type="PROSITE" id="PS50893">
    <property type="entry name" value="ABC_TRANSPORTER_2"/>
    <property type="match status" value="1"/>
</dbReference>
<feature type="transmembrane region" description="Helical" evidence="9">
    <location>
        <begin position="53"/>
        <end position="79"/>
    </location>
</feature>
<feature type="transmembrane region" description="Helical" evidence="9">
    <location>
        <begin position="134"/>
        <end position="150"/>
    </location>
</feature>
<feature type="transmembrane region" description="Helical" evidence="9">
    <location>
        <begin position="21"/>
        <end position="41"/>
    </location>
</feature>
<gene>
    <name evidence="12" type="ORF">IAC42_06660</name>
</gene>
<feature type="transmembrane region" description="Helical" evidence="9">
    <location>
        <begin position="156"/>
        <end position="175"/>
    </location>
</feature>
<reference evidence="12" key="2">
    <citation type="journal article" date="2021" name="PeerJ">
        <title>Extensive microbial diversity within the chicken gut microbiome revealed by metagenomics and culture.</title>
        <authorList>
            <person name="Gilroy R."/>
            <person name="Ravi A."/>
            <person name="Getino M."/>
            <person name="Pursley I."/>
            <person name="Horton D.L."/>
            <person name="Alikhan N.F."/>
            <person name="Baker D."/>
            <person name="Gharbi K."/>
            <person name="Hall N."/>
            <person name="Watson M."/>
            <person name="Adriaenssens E.M."/>
            <person name="Foster-Nyarko E."/>
            <person name="Jarju S."/>
            <person name="Secka A."/>
            <person name="Antonio M."/>
            <person name="Oren A."/>
            <person name="Chaudhuri R.R."/>
            <person name="La Ragione R."/>
            <person name="Hildebrand F."/>
            <person name="Pallen M.J."/>
        </authorList>
    </citation>
    <scope>NUCLEOTIDE SEQUENCE</scope>
    <source>
        <strain evidence="12">11167</strain>
    </source>
</reference>
<keyword evidence="2" id="KW-0813">Transport</keyword>
<feature type="domain" description="ABC transporter" evidence="10">
    <location>
        <begin position="332"/>
        <end position="567"/>
    </location>
</feature>
<dbReference type="Pfam" id="PF00005">
    <property type="entry name" value="ABC_tran"/>
    <property type="match status" value="1"/>
</dbReference>
<dbReference type="InterPro" id="IPR039421">
    <property type="entry name" value="Type_1_exporter"/>
</dbReference>
<dbReference type="AlphaFoldDB" id="A0A9D9EE40"/>
<dbReference type="Proteomes" id="UP000823633">
    <property type="component" value="Unassembled WGS sequence"/>
</dbReference>
<evidence type="ECO:0000256" key="2">
    <source>
        <dbReference type="ARBA" id="ARBA00022448"/>
    </source>
</evidence>
<keyword evidence="6 12" id="KW-0067">ATP-binding</keyword>
<dbReference type="PROSITE" id="PS50929">
    <property type="entry name" value="ABC_TM1F"/>
    <property type="match status" value="1"/>
</dbReference>
<dbReference type="GO" id="GO:0016887">
    <property type="term" value="F:ATP hydrolysis activity"/>
    <property type="evidence" value="ECO:0007669"/>
    <property type="project" value="InterPro"/>
</dbReference>
<dbReference type="CDD" id="cd18548">
    <property type="entry name" value="ABC_6TM_Tm287_like"/>
    <property type="match status" value="1"/>
</dbReference>
<evidence type="ECO:0000256" key="5">
    <source>
        <dbReference type="ARBA" id="ARBA00022741"/>
    </source>
</evidence>
<protein>
    <submittedName>
        <fullName evidence="12">ABC transporter ATP-binding protein</fullName>
    </submittedName>
</protein>
<dbReference type="PROSITE" id="PS00211">
    <property type="entry name" value="ABC_TRANSPORTER_1"/>
    <property type="match status" value="1"/>
</dbReference>
<evidence type="ECO:0000259" key="10">
    <source>
        <dbReference type="PROSITE" id="PS50893"/>
    </source>
</evidence>
<evidence type="ECO:0000259" key="11">
    <source>
        <dbReference type="PROSITE" id="PS50929"/>
    </source>
</evidence>
<dbReference type="InterPro" id="IPR011527">
    <property type="entry name" value="ABC1_TM_dom"/>
</dbReference>
<keyword evidence="4 9" id="KW-0812">Transmembrane</keyword>
<dbReference type="GO" id="GO:0005524">
    <property type="term" value="F:ATP binding"/>
    <property type="evidence" value="ECO:0007669"/>
    <property type="project" value="UniProtKB-KW"/>
</dbReference>
<keyword evidence="3" id="KW-1003">Cell membrane</keyword>
<dbReference type="PANTHER" id="PTHR43394">
    <property type="entry name" value="ATP-DEPENDENT PERMEASE MDL1, MITOCHONDRIAL"/>
    <property type="match status" value="1"/>
</dbReference>
<dbReference type="PANTHER" id="PTHR43394:SF1">
    <property type="entry name" value="ATP-BINDING CASSETTE SUB-FAMILY B MEMBER 10, MITOCHONDRIAL"/>
    <property type="match status" value="1"/>
</dbReference>
<evidence type="ECO:0000256" key="9">
    <source>
        <dbReference type="SAM" id="Phobius"/>
    </source>
</evidence>
<comment type="subcellular location">
    <subcellularLocation>
        <location evidence="1">Cell membrane</location>
        <topology evidence="1">Multi-pass membrane protein</topology>
    </subcellularLocation>
</comment>
<dbReference type="SUPFAM" id="SSF90123">
    <property type="entry name" value="ABC transporter transmembrane region"/>
    <property type="match status" value="1"/>
</dbReference>
<evidence type="ECO:0000256" key="1">
    <source>
        <dbReference type="ARBA" id="ARBA00004651"/>
    </source>
</evidence>
<evidence type="ECO:0000256" key="4">
    <source>
        <dbReference type="ARBA" id="ARBA00022692"/>
    </source>
</evidence>
<reference evidence="12" key="1">
    <citation type="submission" date="2020-10" db="EMBL/GenBank/DDBJ databases">
        <authorList>
            <person name="Gilroy R."/>
        </authorList>
    </citation>
    <scope>NUCLEOTIDE SEQUENCE</scope>
    <source>
        <strain evidence="12">11167</strain>
    </source>
</reference>